<accession>A0ABQ8B3G1</accession>
<gene>
    <name evidence="1" type="ORF">HID58_048902</name>
</gene>
<feature type="non-terminal residue" evidence="1">
    <location>
        <position position="1"/>
    </location>
</feature>
<evidence type="ECO:0000313" key="1">
    <source>
        <dbReference type="EMBL" id="KAH0899334.1"/>
    </source>
</evidence>
<comment type="caution">
    <text evidence="1">The sequence shown here is derived from an EMBL/GenBank/DDBJ whole genome shotgun (WGS) entry which is preliminary data.</text>
</comment>
<dbReference type="InterPro" id="IPR009568">
    <property type="entry name" value="DUF1184"/>
</dbReference>
<dbReference type="Pfam" id="PF06683">
    <property type="entry name" value="DUF1184"/>
    <property type="match status" value="4"/>
</dbReference>
<reference evidence="1 2" key="1">
    <citation type="submission" date="2021-05" db="EMBL/GenBank/DDBJ databases">
        <title>Genome Assembly of Synthetic Allotetraploid Brassica napus Reveals Homoeologous Exchanges between Subgenomes.</title>
        <authorList>
            <person name="Davis J.T."/>
        </authorList>
    </citation>
    <scope>NUCLEOTIDE SEQUENCE [LARGE SCALE GENOMIC DNA]</scope>
    <source>
        <strain evidence="2">cv. Da-Ae</strain>
        <tissue evidence="1">Seedling</tissue>
    </source>
</reference>
<name>A0ABQ8B3G1_BRANA</name>
<dbReference type="Proteomes" id="UP000824890">
    <property type="component" value="Unassembled WGS sequence"/>
</dbReference>
<protein>
    <submittedName>
        <fullName evidence="1">Uncharacterized protein</fullName>
    </submittedName>
</protein>
<sequence length="838" mass="98807">TAEMASKSTPGVIRHERRLVRYYPFTSGSSSAVKEEMKKEVIQLGVKLSLSSLNPCSYFVMISWRLISTTWEDFANGVMVMFSLVRVLRRKDWSYDNHDRLLFSAIEKFKQVLKRLDDKLRSKKNDWEKNGFMRETIEPNIYELWKSIFDEKAKETTHTLKEIRNRIISCIFDPIAGKPIHRKIRAMPPHTPYMFGVFLFCKNDFPKQELKEEVVKLGIERLLYVNYAIQPKDKAFENDDARWVQWKVIRTTMKDFAAGIRDLDRLVTILRGEGSYSDDREFTSRIEALKRIDDKLRCTKKNSEENGFAREMMESNILELWRFLFDKKAKGAWKPRVMRRITSEMESKSTYGAIRRNPRLVRYYPYTTGNSSAVKEEMKKEVIQLGVKLSVSVVESMFLLCDDIRTMLFFCYKLWRGYNPRPYPVLERLLRVMHCVYLRDIKPKKRVFKNYGQSVQWRLISTTWEDFSNGVMVMHRLVRILRRKGRSYDDRLLFSAIEKYKQVLKRLDDKLRSKKNVSEKNGFMRETIEPNIYDLWKSIFDEEAKETTYTLKEIRNSIISGIFDPISGKPIHRKIRALPSHTPYILGIDFPKQELKEEVVKLGIELSLLVAQSMFFMRDDDYRSTLWFYLKLWIDATKDRDQDSPVAERLLYVNYDIKPKDKEFENDDARWVQSKVIRTTRKDFAAGIRDLDRLVTILRGEGSYSDGREITSRIEEALKRIDDKLRCTKKNSEENGFAREVMESNILEVWRSLFDKNAKEAWKPRVMRRIVDYEDEFQNHVLKESSERVEGFAGIKVSASPNCAHYLTFLIRDDRRKGCWISSSSSEPESSSSSSSTS</sequence>
<organism evidence="1 2">
    <name type="scientific">Brassica napus</name>
    <name type="common">Rape</name>
    <dbReference type="NCBI Taxonomy" id="3708"/>
    <lineage>
        <taxon>Eukaryota</taxon>
        <taxon>Viridiplantae</taxon>
        <taxon>Streptophyta</taxon>
        <taxon>Embryophyta</taxon>
        <taxon>Tracheophyta</taxon>
        <taxon>Spermatophyta</taxon>
        <taxon>Magnoliopsida</taxon>
        <taxon>eudicotyledons</taxon>
        <taxon>Gunneridae</taxon>
        <taxon>Pentapetalae</taxon>
        <taxon>rosids</taxon>
        <taxon>malvids</taxon>
        <taxon>Brassicales</taxon>
        <taxon>Brassicaceae</taxon>
        <taxon>Brassiceae</taxon>
        <taxon>Brassica</taxon>
    </lineage>
</organism>
<dbReference type="EMBL" id="JAGKQM010000012">
    <property type="protein sequence ID" value="KAH0899334.1"/>
    <property type="molecule type" value="Genomic_DNA"/>
</dbReference>
<keyword evidence="2" id="KW-1185">Reference proteome</keyword>
<proteinExistence type="predicted"/>
<evidence type="ECO:0000313" key="2">
    <source>
        <dbReference type="Proteomes" id="UP000824890"/>
    </source>
</evidence>